<feature type="domain" description="Putative Na+/H+ antiporter N-terminal" evidence="8">
    <location>
        <begin position="3"/>
        <end position="83"/>
    </location>
</feature>
<feature type="transmembrane region" description="Helical" evidence="6">
    <location>
        <begin position="6"/>
        <end position="36"/>
    </location>
</feature>
<gene>
    <name evidence="9" type="ORF">VSA01S_37810</name>
</gene>
<name>A0A511QK33_9VIBR</name>
<protein>
    <submittedName>
        <fullName evidence="9">Putative membrane protein</fullName>
    </submittedName>
</protein>
<accession>A0A511QK33</accession>
<organism evidence="9 10">
    <name type="scientific">Vibrio sagamiensis NBRC 104589</name>
    <dbReference type="NCBI Taxonomy" id="1219064"/>
    <lineage>
        <taxon>Bacteria</taxon>
        <taxon>Pseudomonadati</taxon>
        <taxon>Pseudomonadota</taxon>
        <taxon>Gammaproteobacteria</taxon>
        <taxon>Vibrionales</taxon>
        <taxon>Vibrionaceae</taxon>
        <taxon>Vibrio</taxon>
    </lineage>
</organism>
<dbReference type="GO" id="GO:0005886">
    <property type="term" value="C:plasma membrane"/>
    <property type="evidence" value="ECO:0007669"/>
    <property type="project" value="UniProtKB-SubCell"/>
</dbReference>
<keyword evidence="5 6" id="KW-0472">Membrane</keyword>
<evidence type="ECO:0000256" key="5">
    <source>
        <dbReference type="ARBA" id="ARBA00023136"/>
    </source>
</evidence>
<evidence type="ECO:0000256" key="2">
    <source>
        <dbReference type="ARBA" id="ARBA00022475"/>
    </source>
</evidence>
<feature type="transmembrane region" description="Helical" evidence="6">
    <location>
        <begin position="416"/>
        <end position="433"/>
    </location>
</feature>
<keyword evidence="4 6" id="KW-1133">Transmembrane helix</keyword>
<dbReference type="PANTHER" id="PTHR37821:SF1">
    <property type="entry name" value="AMINO ACID TRANSPORTER YUIF-RELATED"/>
    <property type="match status" value="1"/>
</dbReference>
<feature type="transmembrane region" description="Helical" evidence="6">
    <location>
        <begin position="57"/>
        <end position="77"/>
    </location>
</feature>
<feature type="transmembrane region" description="Helical" evidence="6">
    <location>
        <begin position="191"/>
        <end position="210"/>
    </location>
</feature>
<evidence type="ECO:0000259" key="8">
    <source>
        <dbReference type="Pfam" id="PF13726"/>
    </source>
</evidence>
<feature type="domain" description="Na+/H+ antiporter NhaC-like C-terminal" evidence="7">
    <location>
        <begin position="146"/>
        <end position="428"/>
    </location>
</feature>
<dbReference type="RefSeq" id="WP_039978680.1">
    <property type="nucleotide sequence ID" value="NZ_BAOJ01000003.1"/>
</dbReference>
<reference evidence="9 10" key="1">
    <citation type="submission" date="2019-07" db="EMBL/GenBank/DDBJ databases">
        <title>Whole genome shotgun sequence of Vibrio sagamiensis NBRC 104589.</title>
        <authorList>
            <person name="Hosoyama A."/>
            <person name="Uohara A."/>
            <person name="Ohji S."/>
            <person name="Ichikawa N."/>
        </authorList>
    </citation>
    <scope>NUCLEOTIDE SEQUENCE [LARGE SCALE GENOMIC DNA]</scope>
    <source>
        <strain evidence="9 10">NBRC 104589</strain>
    </source>
</reference>
<proteinExistence type="predicted"/>
<dbReference type="OrthoDB" id="9772446at2"/>
<feature type="transmembrane region" description="Helical" evidence="6">
    <location>
        <begin position="325"/>
        <end position="344"/>
    </location>
</feature>
<dbReference type="PANTHER" id="PTHR37821">
    <property type="entry name" value="AMINO ACID TRANSPORTER YUIF-RELATED"/>
    <property type="match status" value="1"/>
</dbReference>
<dbReference type="InterPro" id="IPR018461">
    <property type="entry name" value="Na/H_Antiport_NhaC-like_C"/>
</dbReference>
<feature type="transmembrane region" description="Helical" evidence="6">
    <location>
        <begin position="286"/>
        <end position="305"/>
    </location>
</feature>
<evidence type="ECO:0000256" key="6">
    <source>
        <dbReference type="SAM" id="Phobius"/>
    </source>
</evidence>
<evidence type="ECO:0000256" key="3">
    <source>
        <dbReference type="ARBA" id="ARBA00022692"/>
    </source>
</evidence>
<evidence type="ECO:0000256" key="1">
    <source>
        <dbReference type="ARBA" id="ARBA00004651"/>
    </source>
</evidence>
<evidence type="ECO:0000313" key="9">
    <source>
        <dbReference type="EMBL" id="GEM77669.1"/>
    </source>
</evidence>
<keyword evidence="3 6" id="KW-0812">Transmembrane</keyword>
<dbReference type="Pfam" id="PF03553">
    <property type="entry name" value="Na_H_antiporter"/>
    <property type="match status" value="1"/>
</dbReference>
<evidence type="ECO:0000259" key="7">
    <source>
        <dbReference type="Pfam" id="PF03553"/>
    </source>
</evidence>
<comment type="subcellular location">
    <subcellularLocation>
        <location evidence="1">Cell membrane</location>
        <topology evidence="1">Multi-pass membrane protein</topology>
    </subcellularLocation>
</comment>
<feature type="transmembrane region" description="Helical" evidence="6">
    <location>
        <begin position="356"/>
        <end position="381"/>
    </location>
</feature>
<feature type="transmembrane region" description="Helical" evidence="6">
    <location>
        <begin position="97"/>
        <end position="129"/>
    </location>
</feature>
<evidence type="ECO:0000313" key="10">
    <source>
        <dbReference type="Proteomes" id="UP000321922"/>
    </source>
</evidence>
<dbReference type="InterPro" id="IPR052576">
    <property type="entry name" value="AA_Transporter-Related"/>
</dbReference>
<dbReference type="EMBL" id="BJXJ01000082">
    <property type="protein sequence ID" value="GEM77669.1"/>
    <property type="molecule type" value="Genomic_DNA"/>
</dbReference>
<dbReference type="Pfam" id="PF13726">
    <property type="entry name" value="Na_H_antiport_2"/>
    <property type="match status" value="1"/>
</dbReference>
<comment type="caution">
    <text evidence="9">The sequence shown here is derived from an EMBL/GenBank/DDBJ whole genome shotgun (WGS) entry which is preliminary data.</text>
</comment>
<sequence length="434" mass="46287">MSAVVLSVTVLVVLTIMRLNIVASIVISSFLGGIISGQNPSDIWTSFTLGLGNNASLALNYAIVGGFAYLISLSGLPEFVISYFSDIENNSVKKVKVSVITLILVAAIFSQNLIPIHVAFIPILIPPLLSIFHKINLDRRIIACVLSFGLVTPYMFLPFGFGQMFLNELIRPELIDQGLTEADTINMSKVMVIPVIGMILGLILSIFVSYRKPRQYQTIDIQCHKNNSKQTLSKKEILLTSLALTSFVIVQLKSNSMALGALTGAFILSMTSWKKSNSLFSEGTKLMASIGITMMAASGFAQVMHDTGGISVLVEQASEAFSGNALIASGSMLLVGLLVTLGIGSSFATIPLLTSIYVPIGLSVGLSVEAIACLVIVSGVLGDTGSPISEVTLTTSAALNQDGQHDHIKDTVIPTFFHFNVPLLLFGLISISLL</sequence>
<dbReference type="InterPro" id="IPR032813">
    <property type="entry name" value="Na_H_antiport_N"/>
</dbReference>
<dbReference type="AlphaFoldDB" id="A0A511QK33"/>
<keyword evidence="10" id="KW-1185">Reference proteome</keyword>
<evidence type="ECO:0000256" key="4">
    <source>
        <dbReference type="ARBA" id="ARBA00022989"/>
    </source>
</evidence>
<keyword evidence="2" id="KW-1003">Cell membrane</keyword>
<dbReference type="Proteomes" id="UP000321922">
    <property type="component" value="Unassembled WGS sequence"/>
</dbReference>
<feature type="transmembrane region" description="Helical" evidence="6">
    <location>
        <begin position="141"/>
        <end position="161"/>
    </location>
</feature>